<organism evidence="1">
    <name type="scientific">Arundo donax</name>
    <name type="common">Giant reed</name>
    <name type="synonym">Donax arundinaceus</name>
    <dbReference type="NCBI Taxonomy" id="35708"/>
    <lineage>
        <taxon>Eukaryota</taxon>
        <taxon>Viridiplantae</taxon>
        <taxon>Streptophyta</taxon>
        <taxon>Embryophyta</taxon>
        <taxon>Tracheophyta</taxon>
        <taxon>Spermatophyta</taxon>
        <taxon>Magnoliopsida</taxon>
        <taxon>Liliopsida</taxon>
        <taxon>Poales</taxon>
        <taxon>Poaceae</taxon>
        <taxon>PACMAD clade</taxon>
        <taxon>Arundinoideae</taxon>
        <taxon>Arundineae</taxon>
        <taxon>Arundo</taxon>
    </lineage>
</organism>
<accession>A0A0A9H7D7</accession>
<reference evidence="1" key="1">
    <citation type="submission" date="2014-09" db="EMBL/GenBank/DDBJ databases">
        <authorList>
            <person name="Magalhaes I.L.F."/>
            <person name="Oliveira U."/>
            <person name="Santos F.R."/>
            <person name="Vidigal T.H.D.A."/>
            <person name="Brescovit A.D."/>
            <person name="Santos A.J."/>
        </authorList>
    </citation>
    <scope>NUCLEOTIDE SEQUENCE</scope>
    <source>
        <tissue evidence="1">Shoot tissue taken approximately 20 cm above the soil surface</tissue>
    </source>
</reference>
<sequence>MQSLCGFSSSVGALLGFSISGLLVHSMGSQNHMSC</sequence>
<dbReference type="EMBL" id="GBRH01166182">
    <property type="protein sequence ID" value="JAE31714.1"/>
    <property type="molecule type" value="Transcribed_RNA"/>
</dbReference>
<protein>
    <submittedName>
        <fullName evidence="1">Uncharacterized protein</fullName>
    </submittedName>
</protein>
<reference evidence="1" key="2">
    <citation type="journal article" date="2015" name="Data Brief">
        <title>Shoot transcriptome of the giant reed, Arundo donax.</title>
        <authorList>
            <person name="Barrero R.A."/>
            <person name="Guerrero F.D."/>
            <person name="Moolhuijzen P."/>
            <person name="Goolsby J.A."/>
            <person name="Tidwell J."/>
            <person name="Bellgard S.E."/>
            <person name="Bellgard M.I."/>
        </authorList>
    </citation>
    <scope>NUCLEOTIDE SEQUENCE</scope>
    <source>
        <tissue evidence="1">Shoot tissue taken approximately 20 cm above the soil surface</tissue>
    </source>
</reference>
<name>A0A0A9H7D7_ARUDO</name>
<dbReference type="AlphaFoldDB" id="A0A0A9H7D7"/>
<evidence type="ECO:0000313" key="1">
    <source>
        <dbReference type="EMBL" id="JAE31714.1"/>
    </source>
</evidence>
<proteinExistence type="predicted"/>